<feature type="domain" description="SXP/RAL-2 family protein Ani s 5-like cation-binding" evidence="1">
    <location>
        <begin position="40"/>
        <end position="128"/>
    </location>
</feature>
<dbReference type="EMBL" id="CATQJA010002664">
    <property type="protein sequence ID" value="CAJ0582408.1"/>
    <property type="molecule type" value="Genomic_DNA"/>
</dbReference>
<gene>
    <name evidence="2" type="ORF">MSPICULIGERA_LOCUS20541</name>
</gene>
<evidence type="ECO:0000259" key="1">
    <source>
        <dbReference type="Pfam" id="PF02520"/>
    </source>
</evidence>
<sequence length="170" mass="18237">MQERFKRLQSVENFESSMKQGGFGGLPAPFNNLSSTDLAAFAAIIKNTTLSFNEKVTAVTALAQGYGDEYVAAVQNFTQTYEDRQAELAANVTETLKELQSAVPTLLTLLQNRDLSQDSLKNQTMALIDGLESPMAKQALGMLAMAGAMGPGSFVRRGLPIQPVGTTQTA</sequence>
<evidence type="ECO:0000313" key="3">
    <source>
        <dbReference type="Proteomes" id="UP001177023"/>
    </source>
</evidence>
<comment type="caution">
    <text evidence="2">The sequence shown here is derived from an EMBL/GenBank/DDBJ whole genome shotgun (WGS) entry which is preliminary data.</text>
</comment>
<dbReference type="PANTHER" id="PTHR21593">
    <property type="entry name" value="PRION-LIKE- Q/N-RICH -DOMAIN-BEARING PROTEIN PROTEIN"/>
    <property type="match status" value="1"/>
</dbReference>
<dbReference type="InterPro" id="IPR052823">
    <property type="entry name" value="SXP/RAL-2_related"/>
</dbReference>
<dbReference type="Proteomes" id="UP001177023">
    <property type="component" value="Unassembled WGS sequence"/>
</dbReference>
<organism evidence="2 3">
    <name type="scientific">Mesorhabditis spiculigera</name>
    <dbReference type="NCBI Taxonomy" id="96644"/>
    <lineage>
        <taxon>Eukaryota</taxon>
        <taxon>Metazoa</taxon>
        <taxon>Ecdysozoa</taxon>
        <taxon>Nematoda</taxon>
        <taxon>Chromadorea</taxon>
        <taxon>Rhabditida</taxon>
        <taxon>Rhabditina</taxon>
        <taxon>Rhabditomorpha</taxon>
        <taxon>Rhabditoidea</taxon>
        <taxon>Rhabditidae</taxon>
        <taxon>Mesorhabditinae</taxon>
        <taxon>Mesorhabditis</taxon>
    </lineage>
</organism>
<dbReference type="AlphaFoldDB" id="A0AA36G7C6"/>
<reference evidence="2" key="1">
    <citation type="submission" date="2023-06" db="EMBL/GenBank/DDBJ databases">
        <authorList>
            <person name="Delattre M."/>
        </authorList>
    </citation>
    <scope>NUCLEOTIDE SEQUENCE</scope>
    <source>
        <strain evidence="2">AF72</strain>
    </source>
</reference>
<protein>
    <recommendedName>
        <fullName evidence="1">SXP/RAL-2 family protein Ani s 5-like cation-binding domain-containing protein</fullName>
    </recommendedName>
</protein>
<proteinExistence type="predicted"/>
<keyword evidence="3" id="KW-1185">Reference proteome</keyword>
<dbReference type="PANTHER" id="PTHR21593:SF23">
    <property type="entry name" value="ONCHOCERCA RELATED ANTIGEN FAMILY"/>
    <property type="match status" value="1"/>
</dbReference>
<dbReference type="InterPro" id="IPR003677">
    <property type="entry name" value="ANIS5_cation-bd"/>
</dbReference>
<dbReference type="Pfam" id="PF02520">
    <property type="entry name" value="ANIS5_cation-bd"/>
    <property type="match status" value="1"/>
</dbReference>
<evidence type="ECO:0000313" key="2">
    <source>
        <dbReference type="EMBL" id="CAJ0582408.1"/>
    </source>
</evidence>
<name>A0AA36G7C6_9BILA</name>
<accession>A0AA36G7C6</accession>
<feature type="non-terminal residue" evidence="2">
    <location>
        <position position="1"/>
    </location>
</feature>